<feature type="region of interest" description="Disordered" evidence="1">
    <location>
        <begin position="376"/>
        <end position="406"/>
    </location>
</feature>
<dbReference type="GeneID" id="95976892"/>
<dbReference type="RefSeq" id="XP_069199137.1">
    <property type="nucleotide sequence ID" value="XM_069342631.1"/>
</dbReference>
<feature type="region of interest" description="Disordered" evidence="1">
    <location>
        <begin position="164"/>
        <end position="194"/>
    </location>
</feature>
<dbReference type="EMBL" id="JBFMKM010000012">
    <property type="protein sequence ID" value="KAL1302861.1"/>
    <property type="molecule type" value="Genomic_DNA"/>
</dbReference>
<feature type="compositionally biased region" description="Low complexity" evidence="1">
    <location>
        <begin position="168"/>
        <end position="179"/>
    </location>
</feature>
<organism evidence="2 3">
    <name type="scientific">Neodothiora populina</name>
    <dbReference type="NCBI Taxonomy" id="2781224"/>
    <lineage>
        <taxon>Eukaryota</taxon>
        <taxon>Fungi</taxon>
        <taxon>Dikarya</taxon>
        <taxon>Ascomycota</taxon>
        <taxon>Pezizomycotina</taxon>
        <taxon>Dothideomycetes</taxon>
        <taxon>Dothideomycetidae</taxon>
        <taxon>Dothideales</taxon>
        <taxon>Dothioraceae</taxon>
        <taxon>Neodothiora</taxon>
    </lineage>
</organism>
<reference evidence="2 3" key="1">
    <citation type="submission" date="2024-07" db="EMBL/GenBank/DDBJ databases">
        <title>Draft sequence of the Neodothiora populina.</title>
        <authorList>
            <person name="Drown D.D."/>
            <person name="Schuette U.S."/>
            <person name="Buechlein A.B."/>
            <person name="Rusch D.R."/>
            <person name="Winton L.W."/>
            <person name="Adams G.A."/>
        </authorList>
    </citation>
    <scope>NUCLEOTIDE SEQUENCE [LARGE SCALE GENOMIC DNA]</scope>
    <source>
        <strain evidence="2 3">CPC 39397</strain>
    </source>
</reference>
<accession>A0ABR3P9M0</accession>
<gene>
    <name evidence="2" type="ORF">AAFC00_003190</name>
</gene>
<evidence type="ECO:0000256" key="1">
    <source>
        <dbReference type="SAM" id="MobiDB-lite"/>
    </source>
</evidence>
<dbReference type="Proteomes" id="UP001562354">
    <property type="component" value="Unassembled WGS sequence"/>
</dbReference>
<proteinExistence type="predicted"/>
<name>A0ABR3P9M0_9PEZI</name>
<comment type="caution">
    <text evidence="2">The sequence shown here is derived from an EMBL/GenBank/DDBJ whole genome shotgun (WGS) entry which is preliminary data.</text>
</comment>
<protein>
    <submittedName>
        <fullName evidence="2">Uncharacterized protein</fullName>
    </submittedName>
</protein>
<evidence type="ECO:0000313" key="3">
    <source>
        <dbReference type="Proteomes" id="UP001562354"/>
    </source>
</evidence>
<evidence type="ECO:0000313" key="2">
    <source>
        <dbReference type="EMBL" id="KAL1302861.1"/>
    </source>
</evidence>
<keyword evidence="3" id="KW-1185">Reference proteome</keyword>
<sequence>MLSPISPESAVVPPVESLVAYELNLSVSGDDRRRASIIDVEALKAIEEDDRRESGGRPLRRAIPLSYKGTEGSLMEKALHQHHLEKAALYRSSSKRSGTASPSSQAPIFNVSFGSSTASTPARLPTIMDDLDPLEIIRKPDVRRSQSMQHLRPPGETALSWHTAMGVSSTKARPSRSSSVEADRECPPPAAPLAAWSRYPSHTRESRCGSAGQEDNVITQDFAYIDGSDCDIDAPNIESPYIGKRTSKLSARKGRAWIVKSRSMTFGTVVRYYSNIFTSSAVRNRRSSIAVGGKLEHPELEVLPPIFPMHPLALAHPSFIPGHIGRIVDHVKDEIKEEGHHLRDGIVDESHHLKEETQEALSHHPHLQTKQRIATTLPDTCTPDQDDEIQDRGSDDDGDDNDGEASWAPTFLALHMKDDEPALDGTLDNHEGNTEHEVLVPSKAKRLSRMYQACVYSPVSPNVNAEDESTARTQNAIPREDRTLQSHERFLTVPAPKGDRDGAVVRRFPSVTVVDDRKGHWRSISLISAQSGKSLRNSTNDLLDLIVKAENAEREKLMKAAEDDGQRTDLTTE</sequence>